<evidence type="ECO:0000256" key="3">
    <source>
        <dbReference type="ARBA" id="ARBA00022989"/>
    </source>
</evidence>
<keyword evidence="4 5" id="KW-0472">Membrane</keyword>
<keyword evidence="3 5" id="KW-1133">Transmembrane helix</keyword>
<feature type="transmembrane region" description="Helical" evidence="5">
    <location>
        <begin position="66"/>
        <end position="87"/>
    </location>
</feature>
<evidence type="ECO:0000256" key="4">
    <source>
        <dbReference type="ARBA" id="ARBA00023136"/>
    </source>
</evidence>
<evidence type="ECO:0000256" key="1">
    <source>
        <dbReference type="ARBA" id="ARBA00004141"/>
    </source>
</evidence>
<evidence type="ECO:0000313" key="6">
    <source>
        <dbReference type="EMBL" id="GFZ84693.1"/>
    </source>
</evidence>
<dbReference type="RefSeq" id="WP_188605686.1">
    <property type="nucleotide sequence ID" value="NZ_BMIC01000002.1"/>
</dbReference>
<evidence type="ECO:0000313" key="7">
    <source>
        <dbReference type="Proteomes" id="UP000598120"/>
    </source>
</evidence>
<dbReference type="InterPro" id="IPR019109">
    <property type="entry name" value="MamF_MmsF"/>
</dbReference>
<reference evidence="6 7" key="1">
    <citation type="journal article" date="2014" name="Int. J. Syst. Evol. Microbiol.">
        <title>Complete genome sequence of Corynebacterium casei LMG S-19264T (=DSM 44701T), isolated from a smear-ripened cheese.</title>
        <authorList>
            <consortium name="US DOE Joint Genome Institute (JGI-PGF)"/>
            <person name="Walter F."/>
            <person name="Albersmeier A."/>
            <person name="Kalinowski J."/>
            <person name="Ruckert C."/>
        </authorList>
    </citation>
    <scope>NUCLEOTIDE SEQUENCE [LARGE SCALE GENOMIC DNA]</scope>
    <source>
        <strain evidence="6 7">CGMCC 1.15295</strain>
    </source>
</reference>
<accession>A0A8J2TSF6</accession>
<protein>
    <recommendedName>
        <fullName evidence="8">DUF4870 domain-containing protein</fullName>
    </recommendedName>
</protein>
<keyword evidence="7" id="KW-1185">Reference proteome</keyword>
<evidence type="ECO:0000256" key="5">
    <source>
        <dbReference type="SAM" id="Phobius"/>
    </source>
</evidence>
<gene>
    <name evidence="6" type="ORF">GCM10011531_14430</name>
</gene>
<feature type="transmembrane region" description="Helical" evidence="5">
    <location>
        <begin position="12"/>
        <end position="30"/>
    </location>
</feature>
<sequence>MTDQTIQEGKTLAIVSYFTLIGTLIAFFMNNEKRNQFTAFHTRQALGLWLLEMILGFVVSGFDNWMITYSFWIFIAVLFLYAIFGAITGKLYSVPLLGDFFQKLFKNIGQ</sequence>
<dbReference type="EMBL" id="BMIC01000002">
    <property type="protein sequence ID" value="GFZ84693.1"/>
    <property type="molecule type" value="Genomic_DNA"/>
</dbReference>
<evidence type="ECO:0008006" key="8">
    <source>
        <dbReference type="Google" id="ProtNLM"/>
    </source>
</evidence>
<feature type="transmembrane region" description="Helical" evidence="5">
    <location>
        <begin position="42"/>
        <end position="60"/>
    </location>
</feature>
<dbReference type="AlphaFoldDB" id="A0A8J2TSF6"/>
<evidence type="ECO:0000256" key="2">
    <source>
        <dbReference type="ARBA" id="ARBA00022692"/>
    </source>
</evidence>
<dbReference type="Proteomes" id="UP000598120">
    <property type="component" value="Unassembled WGS sequence"/>
</dbReference>
<comment type="caution">
    <text evidence="6">The sequence shown here is derived from an EMBL/GenBank/DDBJ whole genome shotgun (WGS) entry which is preliminary data.</text>
</comment>
<proteinExistence type="predicted"/>
<name>A0A8J2TSF6_9FLAO</name>
<comment type="subcellular location">
    <subcellularLocation>
        <location evidence="1">Membrane</location>
        <topology evidence="1">Multi-pass membrane protein</topology>
    </subcellularLocation>
</comment>
<keyword evidence="2 5" id="KW-0812">Transmembrane</keyword>
<organism evidence="6 7">
    <name type="scientific">Aquaticitalea lipolytica</name>
    <dbReference type="NCBI Taxonomy" id="1247562"/>
    <lineage>
        <taxon>Bacteria</taxon>
        <taxon>Pseudomonadati</taxon>
        <taxon>Bacteroidota</taxon>
        <taxon>Flavobacteriia</taxon>
        <taxon>Flavobacteriales</taxon>
        <taxon>Flavobacteriaceae</taxon>
        <taxon>Aquaticitalea</taxon>
    </lineage>
</organism>
<dbReference type="Pfam" id="PF09685">
    <property type="entry name" value="MamF_MmsF"/>
    <property type="match status" value="1"/>
</dbReference>